<dbReference type="AlphaFoldDB" id="A0A1I5L783"/>
<dbReference type="Proteomes" id="UP000198892">
    <property type="component" value="Unassembled WGS sequence"/>
</dbReference>
<evidence type="ECO:0000256" key="1">
    <source>
        <dbReference type="SAM" id="MobiDB-lite"/>
    </source>
</evidence>
<feature type="region of interest" description="Disordered" evidence="1">
    <location>
        <begin position="17"/>
        <end position="41"/>
    </location>
</feature>
<reference evidence="3" key="1">
    <citation type="submission" date="2016-10" db="EMBL/GenBank/DDBJ databases">
        <authorList>
            <person name="Varghese N."/>
            <person name="Submissions S."/>
        </authorList>
    </citation>
    <scope>NUCLEOTIDE SEQUENCE [LARGE SCALE GENOMIC DNA]</scope>
    <source>
        <strain evidence="3">S7</strain>
    </source>
</reference>
<sequence length="41" mass="4816">MSLKKKLFSTAKEYLKDEKNREKAKQMANTAVNKAKQMKKK</sequence>
<name>A0A1I5L783_9BACI</name>
<dbReference type="RefSeq" id="WP_280139702.1">
    <property type="nucleotide sequence ID" value="NZ_FOXD01000001.1"/>
</dbReference>
<proteinExistence type="predicted"/>
<evidence type="ECO:0000313" key="2">
    <source>
        <dbReference type="EMBL" id="SFO93075.1"/>
    </source>
</evidence>
<organism evidence="2 3">
    <name type="scientific">Salibacterium halotolerans</name>
    <dbReference type="NCBI Taxonomy" id="1884432"/>
    <lineage>
        <taxon>Bacteria</taxon>
        <taxon>Bacillati</taxon>
        <taxon>Bacillota</taxon>
        <taxon>Bacilli</taxon>
        <taxon>Bacillales</taxon>
        <taxon>Bacillaceae</taxon>
    </lineage>
</organism>
<evidence type="ECO:0000313" key="3">
    <source>
        <dbReference type="Proteomes" id="UP000198892"/>
    </source>
</evidence>
<dbReference type="EMBL" id="FOXD01000001">
    <property type="protein sequence ID" value="SFO93075.1"/>
    <property type="molecule type" value="Genomic_DNA"/>
</dbReference>
<accession>A0A1I5L783</accession>
<dbReference type="STRING" id="1884432.SAMN05518683_101129"/>
<protein>
    <submittedName>
        <fullName evidence="2">Uncharacterized protein</fullName>
    </submittedName>
</protein>
<keyword evidence="3" id="KW-1185">Reference proteome</keyword>
<gene>
    <name evidence="2" type="ORF">SAMN05518683_101129</name>
</gene>